<keyword evidence="1" id="KW-1133">Transmembrane helix</keyword>
<proteinExistence type="predicted"/>
<keyword evidence="1" id="KW-0812">Transmembrane</keyword>
<dbReference type="Proteomes" id="UP001219957">
    <property type="component" value="Chromosome"/>
</dbReference>
<keyword evidence="1" id="KW-0472">Membrane</keyword>
<evidence type="ECO:0000313" key="3">
    <source>
        <dbReference type="Proteomes" id="UP001219957"/>
    </source>
</evidence>
<gene>
    <name evidence="2" type="ORF">OE059_02860</name>
</gene>
<evidence type="ECO:0000256" key="1">
    <source>
        <dbReference type="SAM" id="Phobius"/>
    </source>
</evidence>
<protein>
    <submittedName>
        <fullName evidence="2">DUF3784 domain-containing protein</fullName>
    </submittedName>
</protein>
<keyword evidence="3" id="KW-1185">Reference proteome</keyword>
<dbReference type="InterPro" id="IPR017259">
    <property type="entry name" value="UCP037672"/>
</dbReference>
<reference evidence="2 3" key="1">
    <citation type="submission" date="2022-10" db="EMBL/GenBank/DDBJ databases">
        <title>Complete genome sequence of Exiguobacterium profundum TSS-3 isolated from an extremely saline-alkaline spring located in Ixtapa, Chiapas-Mexico.</title>
        <authorList>
            <person name="Rincon-Rosales R."/>
            <person name="Rogel M.A."/>
            <person name="Rincon-Molina C.I."/>
            <person name="Guerrero G."/>
            <person name="Manzano-Gomez L.A."/>
            <person name="Lopez-Lopez A."/>
            <person name="Rincon Molina F.A."/>
            <person name="Martinez-Romero E."/>
        </authorList>
    </citation>
    <scope>NUCLEOTIDE SEQUENCE [LARGE SCALE GENOMIC DNA]</scope>
    <source>
        <strain evidence="2 3">TSS-3</strain>
    </source>
</reference>
<organism evidence="2 3">
    <name type="scientific">Exiguobacterium profundum</name>
    <dbReference type="NCBI Taxonomy" id="307643"/>
    <lineage>
        <taxon>Bacteria</taxon>
        <taxon>Bacillati</taxon>
        <taxon>Bacillota</taxon>
        <taxon>Bacilli</taxon>
        <taxon>Bacillales</taxon>
        <taxon>Bacillales Family XII. Incertae Sedis</taxon>
        <taxon>Exiguobacterium</taxon>
    </lineage>
</organism>
<accession>A0ABY8B4G2</accession>
<sequence length="242" mass="27646">MWILILAAGIVIALGFAVDRLGWYHLISGYNTMSKEKQERVDIKKVARLIAWMCYGISALFLIIALIELSGWNVPLEPFFLALMVFIVGMLWRMQRYDGNIYDGAGRLRPDGKKRLIPIIIVSVVLLVGVPALMFWFSQPTEVIVTDEAIVIEGSYGREVPFDEVEDVTWTTLPDIARRTNGADTGTRLTGHFRTEAGEDVLLFIDRDVEPVIRLDWSDKTIYLNQSSFKETRQLYEDIRSR</sequence>
<dbReference type="EMBL" id="CP109617">
    <property type="protein sequence ID" value="WED55817.1"/>
    <property type="molecule type" value="Genomic_DNA"/>
</dbReference>
<dbReference type="Pfam" id="PF12650">
    <property type="entry name" value="DUF3784"/>
    <property type="match status" value="1"/>
</dbReference>
<feature type="transmembrane region" description="Helical" evidence="1">
    <location>
        <begin position="46"/>
        <end position="67"/>
    </location>
</feature>
<feature type="transmembrane region" description="Helical" evidence="1">
    <location>
        <begin position="6"/>
        <end position="26"/>
    </location>
</feature>
<name>A0ABY8B4G2_9BACL</name>
<evidence type="ECO:0000313" key="2">
    <source>
        <dbReference type="EMBL" id="WED55817.1"/>
    </source>
</evidence>
<feature type="transmembrane region" description="Helical" evidence="1">
    <location>
        <begin position="116"/>
        <end position="137"/>
    </location>
</feature>
<dbReference type="RefSeq" id="WP_159562879.1">
    <property type="nucleotide sequence ID" value="NZ_CAXPIM010000125.1"/>
</dbReference>
<feature type="transmembrane region" description="Helical" evidence="1">
    <location>
        <begin position="79"/>
        <end position="95"/>
    </location>
</feature>